<name>A0A0B2AE19_9MICC</name>
<dbReference type="OrthoDB" id="5125415at2"/>
<evidence type="ECO:0000313" key="1">
    <source>
        <dbReference type="EMBL" id="KHL01480.1"/>
    </source>
</evidence>
<evidence type="ECO:0008006" key="3">
    <source>
        <dbReference type="Google" id="ProtNLM"/>
    </source>
</evidence>
<dbReference type="Pfam" id="PF13563">
    <property type="entry name" value="2_5_RNA_ligase2"/>
    <property type="match status" value="1"/>
</dbReference>
<dbReference type="InterPro" id="IPR009097">
    <property type="entry name" value="Cyclic_Pdiesterase"/>
</dbReference>
<sequence>MHRFAVVLPLAPMQVGERYAVRNWPLHITVAPVFSTDATAAMLAARMAEVASAHGAIHVVVGESELFGPRHDTPASVVDSPAVRVLHDALLDALAPLGASFDSPHYAGEGFRPHITTTTRGAAEEGARLRLTQLALVDMEPGPGPGRPQVVAVAPLL</sequence>
<proteinExistence type="predicted"/>
<gene>
    <name evidence="1" type="ORF">LK10_16700</name>
</gene>
<keyword evidence="2" id="KW-1185">Reference proteome</keyword>
<dbReference type="EMBL" id="JTDL01000141">
    <property type="protein sequence ID" value="KHL01480.1"/>
    <property type="molecule type" value="Genomic_DNA"/>
</dbReference>
<comment type="caution">
    <text evidence="1">The sequence shown here is derived from an EMBL/GenBank/DDBJ whole genome shotgun (WGS) entry which is preliminary data.</text>
</comment>
<organism evidence="1 2">
    <name type="scientific">Sinomonas humi</name>
    <dbReference type="NCBI Taxonomy" id="1338436"/>
    <lineage>
        <taxon>Bacteria</taxon>
        <taxon>Bacillati</taxon>
        <taxon>Actinomycetota</taxon>
        <taxon>Actinomycetes</taxon>
        <taxon>Micrococcales</taxon>
        <taxon>Micrococcaceae</taxon>
        <taxon>Sinomonas</taxon>
    </lineage>
</organism>
<dbReference type="Gene3D" id="3.90.1140.10">
    <property type="entry name" value="Cyclic phosphodiesterase"/>
    <property type="match status" value="1"/>
</dbReference>
<dbReference type="AlphaFoldDB" id="A0A0B2AE19"/>
<protein>
    <recommendedName>
        <fullName evidence="3">2'-5' RNA ligase</fullName>
    </recommendedName>
</protein>
<dbReference type="STRING" id="1338436.LK10_16700"/>
<reference evidence="1 2" key="1">
    <citation type="submission" date="2014-09" db="EMBL/GenBank/DDBJ databases">
        <title>Genome sequence of Sinomonas sp. MUSC 117.</title>
        <authorList>
            <person name="Lee L.-H."/>
        </authorList>
    </citation>
    <scope>NUCLEOTIDE SEQUENCE [LARGE SCALE GENOMIC DNA]</scope>
    <source>
        <strain evidence="1 2">MUSC 117</strain>
    </source>
</reference>
<dbReference type="SUPFAM" id="SSF55144">
    <property type="entry name" value="LigT-like"/>
    <property type="match status" value="1"/>
</dbReference>
<dbReference type="Proteomes" id="UP000030982">
    <property type="component" value="Unassembled WGS sequence"/>
</dbReference>
<evidence type="ECO:0000313" key="2">
    <source>
        <dbReference type="Proteomes" id="UP000030982"/>
    </source>
</evidence>
<accession>A0A0B2AE19</accession>
<dbReference type="RefSeq" id="WP_043125972.1">
    <property type="nucleotide sequence ID" value="NZ_JTDL01000141.1"/>
</dbReference>